<dbReference type="GO" id="GO:0005886">
    <property type="term" value="C:plasma membrane"/>
    <property type="evidence" value="ECO:0007669"/>
    <property type="project" value="UniProtKB-SubCell"/>
</dbReference>
<evidence type="ECO:0000256" key="7">
    <source>
        <dbReference type="SAM" id="Phobius"/>
    </source>
</evidence>
<dbReference type="CDD" id="cd13127">
    <property type="entry name" value="MATE_tuaB_like"/>
    <property type="match status" value="1"/>
</dbReference>
<keyword evidence="6 7" id="KW-0472">Membrane</keyword>
<feature type="transmembrane region" description="Helical" evidence="7">
    <location>
        <begin position="173"/>
        <end position="192"/>
    </location>
</feature>
<comment type="similarity">
    <text evidence="2">Belongs to the polysaccharide synthase family.</text>
</comment>
<dbReference type="InterPro" id="IPR050833">
    <property type="entry name" value="Poly_Biosynth_Transport"/>
</dbReference>
<reference evidence="8 9" key="1">
    <citation type="submission" date="2018-01" db="EMBL/GenBank/DDBJ databases">
        <title>Halomonas endophytica sp. nov., isolated from storage liquid in the stems of Populus euphratica.</title>
        <authorList>
            <person name="Chen C."/>
        </authorList>
    </citation>
    <scope>NUCLEOTIDE SEQUENCE [LARGE SCALE GENOMIC DNA]</scope>
    <source>
        <strain evidence="8 9">DSM 26881</strain>
    </source>
</reference>
<evidence type="ECO:0000313" key="9">
    <source>
        <dbReference type="Proteomes" id="UP000235346"/>
    </source>
</evidence>
<comment type="caution">
    <text evidence="8">The sequence shown here is derived from an EMBL/GenBank/DDBJ whole genome shotgun (WGS) entry which is preliminary data.</text>
</comment>
<keyword evidence="5 7" id="KW-1133">Transmembrane helix</keyword>
<feature type="transmembrane region" description="Helical" evidence="7">
    <location>
        <begin position="41"/>
        <end position="60"/>
    </location>
</feature>
<evidence type="ECO:0000256" key="1">
    <source>
        <dbReference type="ARBA" id="ARBA00004651"/>
    </source>
</evidence>
<accession>A0A2N7TUK3</accession>
<comment type="subcellular location">
    <subcellularLocation>
        <location evidence="1">Cell membrane</location>
        <topology evidence="1">Multi-pass membrane protein</topology>
    </subcellularLocation>
</comment>
<keyword evidence="3" id="KW-1003">Cell membrane</keyword>
<dbReference type="RefSeq" id="WP_102626083.1">
    <property type="nucleotide sequence ID" value="NZ_PDOH01000050.1"/>
</dbReference>
<dbReference type="Proteomes" id="UP000235346">
    <property type="component" value="Unassembled WGS sequence"/>
</dbReference>
<keyword evidence="4 7" id="KW-0812">Transmembrane</keyword>
<feature type="transmembrane region" description="Helical" evidence="7">
    <location>
        <begin position="12"/>
        <end position="35"/>
    </location>
</feature>
<evidence type="ECO:0000256" key="5">
    <source>
        <dbReference type="ARBA" id="ARBA00022989"/>
    </source>
</evidence>
<keyword evidence="9" id="KW-1185">Reference proteome</keyword>
<organism evidence="8 9">
    <name type="scientific">Halomonas heilongjiangensis</name>
    <dbReference type="NCBI Taxonomy" id="1387883"/>
    <lineage>
        <taxon>Bacteria</taxon>
        <taxon>Pseudomonadati</taxon>
        <taxon>Pseudomonadota</taxon>
        <taxon>Gammaproteobacteria</taxon>
        <taxon>Oceanospirillales</taxon>
        <taxon>Halomonadaceae</taxon>
        <taxon>Halomonas</taxon>
    </lineage>
</organism>
<evidence type="ECO:0000256" key="3">
    <source>
        <dbReference type="ARBA" id="ARBA00022475"/>
    </source>
</evidence>
<gene>
    <name evidence="8" type="ORF">C1H66_01115</name>
</gene>
<feature type="transmembrane region" description="Helical" evidence="7">
    <location>
        <begin position="326"/>
        <end position="346"/>
    </location>
</feature>
<dbReference type="EMBL" id="PNRE01000008">
    <property type="protein sequence ID" value="PMR71872.1"/>
    <property type="molecule type" value="Genomic_DNA"/>
</dbReference>
<proteinExistence type="inferred from homology"/>
<sequence length="485" mass="53854">MRKRISKGMVWTGVNLVVNKGLSLFVKLVLARLLLPEQFGLVSMVLVGSGFLSIFADLGIQKALIQRKRDKGSLLRYDSAFWFLTITGGLMVAFMWVVGVPFLVWFYQEPLLAPIAMALSFSIWAKALSTIPQVRLTRVMQFRLLVLAEMVGVMTASIAAIGLALAGAGVWSLVAKTLVASLVTLMLLWRFAAWRPRWRFNLAVLYDVRGFSVYTLANSTLFFLRKHMDVILVGKLLGASALGFYTLAFTLTEVMRLQIYAVVNKVLFPVYSRLQDDPSAIKPYYMAVVRYTTLATFPFAMLLILYADLLIPSLFTETWSEAIAPVQILALASMIFSMSGAPAEVLKGLGKPQVAFRISFLNTTFVALPAIWLGTLWFGLQGAAWGVVLHYTASRIAHHAAMRREISVREHDIMFALLPASAGSCAMLLPWWLELNGLGWEWRALMSIACYAALAVPVFFLFSEKSGRHKSKTALIMGGGKAQKR</sequence>
<feature type="transmembrane region" description="Helical" evidence="7">
    <location>
        <begin position="111"/>
        <end position="132"/>
    </location>
</feature>
<feature type="transmembrane region" description="Helical" evidence="7">
    <location>
        <begin position="144"/>
        <end position="167"/>
    </location>
</feature>
<evidence type="ECO:0000313" key="8">
    <source>
        <dbReference type="EMBL" id="PMR71872.1"/>
    </source>
</evidence>
<dbReference type="PANTHER" id="PTHR30250:SF10">
    <property type="entry name" value="LIPOPOLYSACCHARIDE BIOSYNTHESIS PROTEIN WZXC"/>
    <property type="match status" value="1"/>
</dbReference>
<protein>
    <submittedName>
        <fullName evidence="8">Uncharacterized protein</fullName>
    </submittedName>
</protein>
<name>A0A2N7TUK3_9GAMM</name>
<evidence type="ECO:0000256" key="2">
    <source>
        <dbReference type="ARBA" id="ARBA00007430"/>
    </source>
</evidence>
<feature type="transmembrane region" description="Helical" evidence="7">
    <location>
        <begin position="284"/>
        <end position="306"/>
    </location>
</feature>
<dbReference type="AlphaFoldDB" id="A0A2N7TUK3"/>
<feature type="transmembrane region" description="Helical" evidence="7">
    <location>
        <begin position="444"/>
        <end position="462"/>
    </location>
</feature>
<evidence type="ECO:0000256" key="6">
    <source>
        <dbReference type="ARBA" id="ARBA00023136"/>
    </source>
</evidence>
<evidence type="ECO:0000256" key="4">
    <source>
        <dbReference type="ARBA" id="ARBA00022692"/>
    </source>
</evidence>
<feature type="transmembrane region" description="Helical" evidence="7">
    <location>
        <begin position="81"/>
        <end position="105"/>
    </location>
</feature>
<dbReference type="Pfam" id="PF13440">
    <property type="entry name" value="Polysacc_synt_3"/>
    <property type="match status" value="1"/>
</dbReference>
<dbReference type="OrthoDB" id="8538786at2"/>
<feature type="transmembrane region" description="Helical" evidence="7">
    <location>
        <begin position="413"/>
        <end position="432"/>
    </location>
</feature>
<dbReference type="PANTHER" id="PTHR30250">
    <property type="entry name" value="PST FAMILY PREDICTED COLANIC ACID TRANSPORTER"/>
    <property type="match status" value="1"/>
</dbReference>